<feature type="compositionally biased region" description="Polar residues" evidence="1">
    <location>
        <begin position="16"/>
        <end position="26"/>
    </location>
</feature>
<accession>A0A3Q2PRF9</accession>
<organism evidence="2 3">
    <name type="scientific">Fundulus heteroclitus</name>
    <name type="common">Killifish</name>
    <name type="synonym">Mummichog</name>
    <dbReference type="NCBI Taxonomy" id="8078"/>
    <lineage>
        <taxon>Eukaryota</taxon>
        <taxon>Metazoa</taxon>
        <taxon>Chordata</taxon>
        <taxon>Craniata</taxon>
        <taxon>Vertebrata</taxon>
        <taxon>Euteleostomi</taxon>
        <taxon>Actinopterygii</taxon>
        <taxon>Neopterygii</taxon>
        <taxon>Teleostei</taxon>
        <taxon>Neoteleostei</taxon>
        <taxon>Acanthomorphata</taxon>
        <taxon>Ovalentaria</taxon>
        <taxon>Atherinomorphae</taxon>
        <taxon>Cyprinodontiformes</taxon>
        <taxon>Fundulidae</taxon>
        <taxon>Fundulus</taxon>
    </lineage>
</organism>
<evidence type="ECO:0000313" key="2">
    <source>
        <dbReference type="Ensembl" id="ENSFHEP00000015477.1"/>
    </source>
</evidence>
<dbReference type="GeneTree" id="ENSGT00990000203723"/>
<dbReference type="Proteomes" id="UP000265000">
    <property type="component" value="Unplaced"/>
</dbReference>
<sequence length="2087" mass="231198">MLSSSVTSVEKGGPSPTYSSRSNNGNTGIGEIRGKISREQVHETLTVDHDKAGTDQSSPDSSCPEYTPELATKLLQQFGLEKEDMGNLLSYPEEQVTVMNLPLILKQICDLKEKKTVDGSNFPPRASTSGSDGMSSEGPQIHQVKPKEDTFSGREVLEGTHRRVEGGLSYNHRKEILWRGKTQGKNSCSVPSQDQKSSNTSLSSIQTSVDCPPSDSSKPQTQPGQGLQTIISLFPLLNQGTDRSSGKSHGSEPSLTKTTSTPDNQPSASLLEDVNPGRADRFLNSNMCKDESTSHGRVITVVETKRNQKRTKQKTKQKSQEEQYQRLKRSVPEMQETQEYSVPPPSVRPRTVSASLRPPQAVSNPITQWLQPPPGGPFLPEVSVFSGLPPPAMMEDYAAATPRAFPHTCSLCCKVCADIKDWISHQNVSFHLENCKILRKRYPNWDSTLPLFKSLSDVDGKQRASTSSQTSQLYDHRIRLQNRPRSRSSSPYSCSRPMEERWERSRSRSRSPGPYPYDARRRRSKSGELADSNAHGSPSRGRSQEKRSSSSRRTKKGSSSRGVHKRQGGSSHKRQRSSKVDKLSRKLLKTSAVQSLMKSPKLKAVIKRLVPVILAELGKLKSSAAASSSSAHAANRRLDATSSRMEPDVHTTESVPKAVVRFENKEEAEKVKQTRSLDIEGTSAVKEKNVLPRKRFPTEQKQKMAPQHASVPSGVSKRRPAERSSSAALRLPPTRKPSSSTRRKSTTASRLVSKAKVLVSKARNVLNLQVFRPLKMGAVKLAKGKRRASKLPGSTKWFSRRKADGQKIRPEKNKTGARESPNASEETRQKPTTLVGCLQEDVDVSREGMEENEDAMKSRHAGSDSPHDAAEAAPESEQQAEPDEASLWTEAFKDAETWECVESGAADQREGKTEDKPERQTPTTAAGSSSQSQKHQTSAQEAEQKAGSSSASQTPEMLTTVATKTKKKVRKKNRSGGDPADQTMPSGAADVLTAEENLTSLCGERISCLGKKTVMSSKLFSLDAKVLLITNLPKYSEGCYREDEVANLLRPFGFIYKGNNIYVIPEKCMAFAQMPDVKTVQNIVAHSDQNNLVFRGSKLSVRVVHDTLSMTPFGFYSFLIKRSHSKVEDDGGSSVFIHNISESEASALREALKTMGSVRRYLPLLNKVFVEFKSRNEADRLGVWYSLLKHPPAHYVFRMKIPQISRISPPPKAPNKAVPDGGRAGDGAAAPAAECWVPHGSTPPFWITMTTKPFLFPTFSPWFSIPEHLTVGTIMDVKKTAWQASKFNTIMLTGLPQRNYTHEDVAKLVWRHFPLRNLRTLFYNVTVLALQRRAFVFFSSWDACQDFLLNHVNNPVSVEGANLSVHLVLENMQPGVSEETMYRALMRWSDAHVSEPESLEERLLCVEICRPDVHLVLMVMKEVASVAAFVNFLPLANRIVVEMAEPRGVTEVVDKISLDSSCQIWRRVKRIEPLKSLNRRLQDSSETEINLEVDTLGGSQRPAEDLLNPAARSDSPPWCGGEMESLFSPQRISWPRQRGKRASESPVASMESPWWDGEGGKPTENVAASRSESEQKPEASEKDPSPKRRKLELKHQTQSLEAGFKDATVKDEKKGVEEHGEGERSHPAEEEILNALHKSEGKQEDEEDQIIHQGGLQVSYVCVTSADDRTGPELQPLETTCYLLSEADGSPTGDVYQAMDSVEGQPPTERGSETNEGKATKRSTAAVSRDDEPTRTNTSERDEMDATEETLGGHEDASETRSSRGPKSAGGSSIQAELLLCAKEAAEPTDTGSANRRTAAGDVWSRSRTPEMPASTSPSAGDSEDQREEKTPLKETCPARKSDTLTVDEIKVWHKNPEEQKTTKHVTEDRSRPGGNDVAIDATKMAENGDERPAPTNSSCTSKSAGEEEEDTKWKMENKETDASLCEVGEDETVEPRRADGSRWWDVTEGKLLTWDEAEEEDDGYEEGETPGSAEGREGCSERRSVLSKHTRGLVGPQAKRRHFQSSFLSVDAKLFPFRGRPPLGEEFVEPRSGLFCSVCCVFFLDEPRADDAHCCSRAHYDNLQVRSDAQDCLRKFEYCDKVLYFL</sequence>
<feature type="region of interest" description="Disordered" evidence="1">
    <location>
        <begin position="1955"/>
        <end position="1982"/>
    </location>
</feature>
<feature type="compositionally biased region" description="Basic and acidic residues" evidence="1">
    <location>
        <begin position="497"/>
        <end position="506"/>
    </location>
</feature>
<feature type="compositionally biased region" description="Basic and acidic residues" evidence="1">
    <location>
        <begin position="1728"/>
        <end position="1741"/>
    </location>
</feature>
<feature type="compositionally biased region" description="Basic and acidic residues" evidence="1">
    <location>
        <begin position="1603"/>
        <end position="1629"/>
    </location>
</feature>
<feature type="region of interest" description="Disordered" evidence="1">
    <location>
        <begin position="182"/>
        <end position="225"/>
    </location>
</feature>
<feature type="region of interest" description="Disordered" evidence="1">
    <location>
        <begin position="1492"/>
        <end position="1649"/>
    </location>
</feature>
<feature type="compositionally biased region" description="Basic and acidic residues" evidence="1">
    <location>
        <begin position="843"/>
        <end position="870"/>
    </location>
</feature>
<feature type="region of interest" description="Disordered" evidence="1">
    <location>
        <begin position="903"/>
        <end position="987"/>
    </location>
</feature>
<dbReference type="InterPro" id="IPR012677">
    <property type="entry name" value="Nucleotide-bd_a/b_plait_sf"/>
</dbReference>
<feature type="compositionally biased region" description="Basic and acidic residues" evidence="1">
    <location>
        <begin position="1912"/>
        <end position="1922"/>
    </location>
</feature>
<feature type="compositionally biased region" description="Basic and acidic residues" evidence="1">
    <location>
        <begin position="660"/>
        <end position="678"/>
    </location>
</feature>
<dbReference type="STRING" id="8078.ENSFHEP00000015477"/>
<dbReference type="Ensembl" id="ENSFHET00000023592.1">
    <property type="protein sequence ID" value="ENSFHEP00000015477.1"/>
    <property type="gene ID" value="ENSFHEG00000017087.1"/>
</dbReference>
<feature type="compositionally biased region" description="Basic and acidic residues" evidence="1">
    <location>
        <begin position="1710"/>
        <end position="1719"/>
    </location>
</feature>
<feature type="region of interest" description="Disordered" evidence="1">
    <location>
        <begin position="781"/>
        <end position="885"/>
    </location>
</feature>
<feature type="compositionally biased region" description="Basic residues" evidence="1">
    <location>
        <begin position="549"/>
        <end position="577"/>
    </location>
</feature>
<feature type="compositionally biased region" description="Polar residues" evidence="1">
    <location>
        <begin position="214"/>
        <end position="225"/>
    </location>
</feature>
<feature type="compositionally biased region" description="Low complexity" evidence="1">
    <location>
        <begin position="729"/>
        <end position="751"/>
    </location>
</feature>
<feature type="compositionally biased region" description="Basic and acidic residues" evidence="1">
    <location>
        <begin position="1571"/>
        <end position="1586"/>
    </location>
</feature>
<feature type="compositionally biased region" description="Low complexity" evidence="1">
    <location>
        <begin position="197"/>
        <end position="208"/>
    </location>
</feature>
<feature type="compositionally biased region" description="Basic residues" evidence="1">
    <location>
        <begin position="307"/>
        <end position="317"/>
    </location>
</feature>
<protein>
    <submittedName>
        <fullName evidence="2">Uncharacterized LOC105935958</fullName>
    </submittedName>
</protein>
<feature type="compositionally biased region" description="Basic and acidic residues" evidence="1">
    <location>
        <begin position="1827"/>
        <end position="1872"/>
    </location>
</feature>
<name>A0A3Q2PRF9_FUNHE</name>
<feature type="compositionally biased region" description="Basic and acidic residues" evidence="1">
    <location>
        <begin position="685"/>
        <end position="702"/>
    </location>
</feature>
<feature type="compositionally biased region" description="Polar residues" evidence="1">
    <location>
        <begin position="183"/>
        <end position="196"/>
    </location>
</feature>
<feature type="compositionally biased region" description="Polar residues" evidence="1">
    <location>
        <begin position="463"/>
        <end position="473"/>
    </location>
</feature>
<feature type="compositionally biased region" description="Basic residues" evidence="1">
    <location>
        <begin position="964"/>
        <end position="974"/>
    </location>
</feature>
<feature type="region of interest" description="Disordered" evidence="1">
    <location>
        <begin position="622"/>
        <end position="752"/>
    </location>
</feature>
<reference evidence="2" key="1">
    <citation type="submission" date="2025-08" db="UniProtKB">
        <authorList>
            <consortium name="Ensembl"/>
        </authorList>
    </citation>
    <scope>IDENTIFICATION</scope>
</reference>
<feature type="compositionally biased region" description="Basic and acidic residues" evidence="1">
    <location>
        <begin position="907"/>
        <end position="919"/>
    </location>
</feature>
<feature type="compositionally biased region" description="Basic and acidic residues" evidence="1">
    <location>
        <begin position="32"/>
        <end position="53"/>
    </location>
</feature>
<feature type="region of interest" description="Disordered" evidence="1">
    <location>
        <begin position="1685"/>
        <end position="1934"/>
    </location>
</feature>
<dbReference type="InterPro" id="IPR035979">
    <property type="entry name" value="RBD_domain_sf"/>
</dbReference>
<feature type="compositionally biased region" description="Polar residues" evidence="1">
    <location>
        <begin position="1895"/>
        <end position="1904"/>
    </location>
</feature>
<dbReference type="GO" id="GO:0003676">
    <property type="term" value="F:nucleic acid binding"/>
    <property type="evidence" value="ECO:0007669"/>
    <property type="project" value="InterPro"/>
</dbReference>
<feature type="compositionally biased region" description="Polar residues" evidence="1">
    <location>
        <begin position="126"/>
        <end position="138"/>
    </location>
</feature>
<dbReference type="SUPFAM" id="SSF54928">
    <property type="entry name" value="RNA-binding domain, RBD"/>
    <property type="match status" value="1"/>
</dbReference>
<keyword evidence="3" id="KW-1185">Reference proteome</keyword>
<reference evidence="2" key="2">
    <citation type="submission" date="2025-09" db="UniProtKB">
        <authorList>
            <consortium name="Ensembl"/>
        </authorList>
    </citation>
    <scope>IDENTIFICATION</scope>
</reference>
<feature type="compositionally biased region" description="Low complexity" evidence="1">
    <location>
        <begin position="622"/>
        <end position="633"/>
    </location>
</feature>
<dbReference type="Gene3D" id="3.30.70.330">
    <property type="match status" value="2"/>
</dbReference>
<proteinExistence type="predicted"/>
<feature type="compositionally biased region" description="Basic and acidic residues" evidence="1">
    <location>
        <begin position="145"/>
        <end position="165"/>
    </location>
</feature>
<feature type="compositionally biased region" description="Basic and acidic residues" evidence="1">
    <location>
        <begin position="1751"/>
        <end position="1762"/>
    </location>
</feature>
<evidence type="ECO:0000256" key="1">
    <source>
        <dbReference type="SAM" id="MobiDB-lite"/>
    </source>
</evidence>
<feature type="region of interest" description="Disordered" evidence="1">
    <location>
        <begin position="116"/>
        <end position="165"/>
    </location>
</feature>
<feature type="compositionally biased region" description="Basic and acidic residues" evidence="1">
    <location>
        <begin position="801"/>
        <end position="817"/>
    </location>
</feature>
<feature type="compositionally biased region" description="Polar residues" evidence="1">
    <location>
        <begin position="238"/>
        <end position="268"/>
    </location>
</feature>
<feature type="compositionally biased region" description="Acidic residues" evidence="1">
    <location>
        <begin position="1956"/>
        <end position="1969"/>
    </location>
</feature>
<feature type="region of interest" description="Disordered" evidence="1">
    <location>
        <begin position="1"/>
        <end position="66"/>
    </location>
</feature>
<feature type="compositionally biased region" description="Low complexity" evidence="1">
    <location>
        <begin position="487"/>
        <end position="496"/>
    </location>
</feature>
<feature type="region of interest" description="Disordered" evidence="1">
    <location>
        <begin position="238"/>
        <end position="358"/>
    </location>
</feature>
<feature type="region of interest" description="Disordered" evidence="1">
    <location>
        <begin position="457"/>
        <end position="585"/>
    </location>
</feature>
<feature type="compositionally biased region" description="Polar residues" evidence="1">
    <location>
        <begin position="920"/>
        <end position="957"/>
    </location>
</feature>
<evidence type="ECO:0000313" key="3">
    <source>
        <dbReference type="Proteomes" id="UP000265000"/>
    </source>
</evidence>